<protein>
    <submittedName>
        <fullName evidence="2">Uncharacterized protein</fullName>
    </submittedName>
</protein>
<name>A0AAV9XHA0_9PEZI</name>
<keyword evidence="3" id="KW-1185">Reference proteome</keyword>
<evidence type="ECO:0000313" key="2">
    <source>
        <dbReference type="EMBL" id="KAK6541321.1"/>
    </source>
</evidence>
<gene>
    <name evidence="2" type="ORF">TWF694_007142</name>
</gene>
<comment type="caution">
    <text evidence="2">The sequence shown here is derived from an EMBL/GenBank/DDBJ whole genome shotgun (WGS) entry which is preliminary data.</text>
</comment>
<sequence length="233" mass="23633">MSAGQWKPHLIQIQPPTIAGLGGDPCGDGMECTPNTANKCGNWLGYKQSCCALAVTDPDPTVGDIFIPCSYIPDIQTSTIDKIGYATYNMTGNSCGSDNIVNFFSDGTLSCCKTTELVMYIDPDNTGTQFIGCGNWKVTPSAQDIAVGEGKTTLSRGMQSTAGAPSPTTGAGASGSTPAGSSPTQTGSTNGGSTTSSGPSATKTNAVSKTSMNKVASLVLGSAVFALFLGAQL</sequence>
<accession>A0AAV9XHA0</accession>
<feature type="compositionally biased region" description="Low complexity" evidence="1">
    <location>
        <begin position="160"/>
        <end position="204"/>
    </location>
</feature>
<dbReference type="AlphaFoldDB" id="A0AAV9XHA0"/>
<feature type="region of interest" description="Disordered" evidence="1">
    <location>
        <begin position="151"/>
        <end position="205"/>
    </location>
</feature>
<organism evidence="2 3">
    <name type="scientific">Orbilia ellipsospora</name>
    <dbReference type="NCBI Taxonomy" id="2528407"/>
    <lineage>
        <taxon>Eukaryota</taxon>
        <taxon>Fungi</taxon>
        <taxon>Dikarya</taxon>
        <taxon>Ascomycota</taxon>
        <taxon>Pezizomycotina</taxon>
        <taxon>Orbiliomycetes</taxon>
        <taxon>Orbiliales</taxon>
        <taxon>Orbiliaceae</taxon>
        <taxon>Orbilia</taxon>
    </lineage>
</organism>
<dbReference type="EMBL" id="JAVHJO010000003">
    <property type="protein sequence ID" value="KAK6541321.1"/>
    <property type="molecule type" value="Genomic_DNA"/>
</dbReference>
<evidence type="ECO:0000256" key="1">
    <source>
        <dbReference type="SAM" id="MobiDB-lite"/>
    </source>
</evidence>
<proteinExistence type="predicted"/>
<dbReference type="Proteomes" id="UP001365542">
    <property type="component" value="Unassembled WGS sequence"/>
</dbReference>
<reference evidence="2 3" key="1">
    <citation type="submission" date="2019-10" db="EMBL/GenBank/DDBJ databases">
        <authorList>
            <person name="Palmer J.M."/>
        </authorList>
    </citation>
    <scope>NUCLEOTIDE SEQUENCE [LARGE SCALE GENOMIC DNA]</scope>
    <source>
        <strain evidence="2 3">TWF694</strain>
    </source>
</reference>
<evidence type="ECO:0000313" key="3">
    <source>
        <dbReference type="Proteomes" id="UP001365542"/>
    </source>
</evidence>